<dbReference type="CDD" id="cd06988">
    <property type="entry name" value="cupin_DddK"/>
    <property type="match status" value="1"/>
</dbReference>
<dbReference type="SUPFAM" id="SSF51182">
    <property type="entry name" value="RmlC-like cupins"/>
    <property type="match status" value="1"/>
</dbReference>
<dbReference type="HOGENOM" id="CLU_135029_0_0_11"/>
<dbReference type="GO" id="GO:0046872">
    <property type="term" value="F:metal ion binding"/>
    <property type="evidence" value="ECO:0007669"/>
    <property type="project" value="UniProtKB-KW"/>
</dbReference>
<gene>
    <name evidence="3" type="ordered locus">BN6_63920</name>
</gene>
<reference evidence="3 4" key="1">
    <citation type="journal article" date="2012" name="BMC Genomics">
        <title>Complete genome sequence of Saccharothrix espanaensis DSM 44229T and comparison to the other completely sequenced Pseudonocardiaceae.</title>
        <authorList>
            <person name="Strobel T."/>
            <person name="Al-Dilaimi A."/>
            <person name="Blom J."/>
            <person name="Gessner A."/>
            <person name="Kalinowski J."/>
            <person name="Luzhetska M."/>
            <person name="Puhler A."/>
            <person name="Szczepanowski R."/>
            <person name="Bechthold A."/>
            <person name="Ruckert C."/>
        </authorList>
    </citation>
    <scope>NUCLEOTIDE SEQUENCE [LARGE SCALE GENOMIC DNA]</scope>
    <source>
        <strain evidence="4">ATCC 51144 / DSM 44229 / JCM 9112 / NBRC 15066 / NRRL 15764</strain>
    </source>
</reference>
<organism evidence="3 4">
    <name type="scientific">Saccharothrix espanaensis (strain ATCC 51144 / DSM 44229 / JCM 9112 / NBRC 15066 / NRRL 15764)</name>
    <dbReference type="NCBI Taxonomy" id="1179773"/>
    <lineage>
        <taxon>Bacteria</taxon>
        <taxon>Bacillati</taxon>
        <taxon>Actinomycetota</taxon>
        <taxon>Actinomycetes</taxon>
        <taxon>Pseudonocardiales</taxon>
        <taxon>Pseudonocardiaceae</taxon>
        <taxon>Saccharothrix</taxon>
    </lineage>
</organism>
<evidence type="ECO:0000259" key="2">
    <source>
        <dbReference type="Pfam" id="PF07883"/>
    </source>
</evidence>
<dbReference type="PATRIC" id="fig|1179773.3.peg.6440"/>
<dbReference type="InterPro" id="IPR011051">
    <property type="entry name" value="RmlC_Cupin_sf"/>
</dbReference>
<dbReference type="AlphaFoldDB" id="K0K083"/>
<dbReference type="EMBL" id="HE804045">
    <property type="protein sequence ID" value="CCH33635.1"/>
    <property type="molecule type" value="Genomic_DNA"/>
</dbReference>
<evidence type="ECO:0000313" key="4">
    <source>
        <dbReference type="Proteomes" id="UP000006281"/>
    </source>
</evidence>
<dbReference type="InterPro" id="IPR051610">
    <property type="entry name" value="GPI/OXD"/>
</dbReference>
<dbReference type="Pfam" id="PF07883">
    <property type="entry name" value="Cupin_2"/>
    <property type="match status" value="1"/>
</dbReference>
<keyword evidence="1" id="KW-0479">Metal-binding</keyword>
<sequence length="145" mass="16131">MRHISGAVLLGRAHGIVRSGRVGAVEIRRLDPGELVRDDGLVARRLMPWPVVNAPFDGSWCVVRPGASSSTHGHREHEIWVAVSGEAEIVTVEGAVPFAAGDIVHFRPHEEHRLVNRSAEDFQFFAAWWDFEMAERFAARDEDGV</sequence>
<dbReference type="InterPro" id="IPR013096">
    <property type="entry name" value="Cupin_2"/>
</dbReference>
<dbReference type="PANTHER" id="PTHR35848">
    <property type="entry name" value="OXALATE-BINDING PROTEIN"/>
    <property type="match status" value="1"/>
</dbReference>
<dbReference type="Proteomes" id="UP000006281">
    <property type="component" value="Chromosome"/>
</dbReference>
<dbReference type="InterPro" id="IPR014710">
    <property type="entry name" value="RmlC-like_jellyroll"/>
</dbReference>
<dbReference type="KEGG" id="sesp:BN6_63920"/>
<proteinExistence type="predicted"/>
<dbReference type="Gene3D" id="2.60.120.10">
    <property type="entry name" value="Jelly Rolls"/>
    <property type="match status" value="1"/>
</dbReference>
<accession>K0K083</accession>
<keyword evidence="4" id="KW-1185">Reference proteome</keyword>
<feature type="domain" description="Cupin type-2" evidence="2">
    <location>
        <begin position="61"/>
        <end position="126"/>
    </location>
</feature>
<name>K0K083_SACES</name>
<evidence type="ECO:0000256" key="1">
    <source>
        <dbReference type="ARBA" id="ARBA00022723"/>
    </source>
</evidence>
<dbReference type="STRING" id="1179773.BN6_63920"/>
<evidence type="ECO:0000313" key="3">
    <source>
        <dbReference type="EMBL" id="CCH33635.1"/>
    </source>
</evidence>
<protein>
    <recommendedName>
        <fullName evidence="2">Cupin type-2 domain-containing protein</fullName>
    </recommendedName>
</protein>
<dbReference type="eggNOG" id="COG0662">
    <property type="taxonomic scope" value="Bacteria"/>
</dbReference>